<dbReference type="GeneID" id="36308744"/>
<gene>
    <name evidence="2" type="ORF">R3P82_13900</name>
</gene>
<reference evidence="2" key="1">
    <citation type="submission" date="2023-10" db="EMBL/GenBank/DDBJ databases">
        <title>Development of a sustainable strategy for remediation of hydrocarbon-contaminated territories based on the waste exchange concept.</title>
        <authorList>
            <person name="Krivoruchko A."/>
        </authorList>
    </citation>
    <scope>NUCLEOTIDE SEQUENCE</scope>
    <source>
        <strain evidence="2">IEGM 1175</strain>
    </source>
</reference>
<name>A0AAE4TZS7_9ACTN</name>
<dbReference type="Proteomes" id="UP001185873">
    <property type="component" value="Unassembled WGS sequence"/>
</dbReference>
<evidence type="ECO:0000313" key="2">
    <source>
        <dbReference type="EMBL" id="MDV6300195.1"/>
    </source>
</evidence>
<feature type="compositionally biased region" description="Basic and acidic residues" evidence="1">
    <location>
        <begin position="23"/>
        <end position="34"/>
    </location>
</feature>
<protein>
    <submittedName>
        <fullName evidence="2">Uncharacterized protein</fullName>
    </submittedName>
</protein>
<dbReference type="AlphaFoldDB" id="A0AAE4TZS7"/>
<sequence length="113" mass="11920">MATKEETIKVKWAAHSDPSKVGTTEELRPREARAAVRTGQAQYVSEKDVPPARPSMHTRAASLEKAKSKDGDEAAPTDRPQTAADTDADGAALDDAVAAADSAQPAAKAPRKR</sequence>
<evidence type="ECO:0000256" key="1">
    <source>
        <dbReference type="SAM" id="MobiDB-lite"/>
    </source>
</evidence>
<comment type="caution">
    <text evidence="2">The sequence shown here is derived from an EMBL/GenBank/DDBJ whole genome shotgun (WGS) entry which is preliminary data.</text>
</comment>
<accession>A0AAE4TZS7</accession>
<dbReference type="EMBL" id="JAWLKJ010000003">
    <property type="protein sequence ID" value="MDV6300195.1"/>
    <property type="molecule type" value="Genomic_DNA"/>
</dbReference>
<organism evidence="2 3">
    <name type="scientific">Dietzia maris</name>
    <dbReference type="NCBI Taxonomy" id="37915"/>
    <lineage>
        <taxon>Bacteria</taxon>
        <taxon>Bacillati</taxon>
        <taxon>Actinomycetota</taxon>
        <taxon>Actinomycetes</taxon>
        <taxon>Mycobacteriales</taxon>
        <taxon>Dietziaceae</taxon>
        <taxon>Dietzia</taxon>
    </lineage>
</organism>
<evidence type="ECO:0000313" key="3">
    <source>
        <dbReference type="Proteomes" id="UP001185873"/>
    </source>
</evidence>
<feature type="compositionally biased region" description="Low complexity" evidence="1">
    <location>
        <begin position="83"/>
        <end position="113"/>
    </location>
</feature>
<proteinExistence type="predicted"/>
<feature type="region of interest" description="Disordered" evidence="1">
    <location>
        <begin position="1"/>
        <end position="113"/>
    </location>
</feature>
<dbReference type="RefSeq" id="WP_069388563.1">
    <property type="nucleotide sequence ID" value="NZ_JAWLKJ010000003.1"/>
</dbReference>
<feature type="compositionally biased region" description="Basic and acidic residues" evidence="1">
    <location>
        <begin position="62"/>
        <end position="72"/>
    </location>
</feature>